<reference evidence="2 3" key="1">
    <citation type="submission" date="2006-06" db="EMBL/GenBank/DDBJ databases">
        <title>Complete sequence of Rubrobacter xylanophilus DSM 9941.</title>
        <authorList>
            <consortium name="US DOE Joint Genome Institute"/>
            <person name="Copeland A."/>
            <person name="Lucas S."/>
            <person name="Lapidus A."/>
            <person name="Barry K."/>
            <person name="Detter J.C."/>
            <person name="Glavina del Rio T."/>
            <person name="Hammon N."/>
            <person name="Israni S."/>
            <person name="Dalin E."/>
            <person name="Tice H."/>
            <person name="Pitluck S."/>
            <person name="Munk A.C."/>
            <person name="Brettin T."/>
            <person name="Bruce D."/>
            <person name="Han C."/>
            <person name="Tapia R."/>
            <person name="Gilna P."/>
            <person name="Schmutz J."/>
            <person name="Larimer F."/>
            <person name="Land M."/>
            <person name="Hauser L."/>
            <person name="Kyrpides N."/>
            <person name="Lykidis A."/>
            <person name="da Costa M.S."/>
            <person name="Rainey F.A."/>
            <person name="Empadinhas N."/>
            <person name="Jolivet E."/>
            <person name="Battista J.R."/>
            <person name="Richardson P."/>
        </authorList>
    </citation>
    <scope>NUCLEOTIDE SEQUENCE [LARGE SCALE GENOMIC DNA]</scope>
    <source>
        <strain evidence="3">DSM 9941 / NBRC 16129 / PRD-1</strain>
    </source>
</reference>
<keyword evidence="1" id="KW-0472">Membrane</keyword>
<dbReference type="RefSeq" id="WP_011565551.1">
    <property type="nucleotide sequence ID" value="NC_008148.1"/>
</dbReference>
<accession>Q1AST6</accession>
<feature type="transmembrane region" description="Helical" evidence="1">
    <location>
        <begin position="264"/>
        <end position="281"/>
    </location>
</feature>
<sequence length="309" mass="30054">MIPAPALLAALPLLLGRAGELPSGALACAALGGLLLLRLREQWQTGEAGPGALAAVWSRAPRLLPLLEPASFALAAAALLYRLPATPEAAAAGVPALLAATAAALAAARTLPAPPRVAVAALAPLVFAGCAGLAPALLLLALGCAFASALLPRAAFAALAACFAAAALFALSAGPQRAPQAVLLAALGLLLARRWPLRSRRFLAALAMAAAVCAAAAGAGAQEPAAWGGLLAVSPAGLAAALAGGAVAGVTVRARCGTLRGRMLAELFLSLLALTAAGLLAGGPAGVTLDLAFVAAAGYAARWWAGVLG</sequence>
<dbReference type="EMBL" id="CP000386">
    <property type="protein sequence ID" value="ABG05542.1"/>
    <property type="molecule type" value="Genomic_DNA"/>
</dbReference>
<evidence type="ECO:0000313" key="2">
    <source>
        <dbReference type="EMBL" id="ABG05542.1"/>
    </source>
</evidence>
<feature type="transmembrane region" description="Helical" evidence="1">
    <location>
        <begin position="90"/>
        <end position="111"/>
    </location>
</feature>
<evidence type="ECO:0000313" key="3">
    <source>
        <dbReference type="Proteomes" id="UP000006637"/>
    </source>
</evidence>
<dbReference type="AlphaFoldDB" id="Q1AST6"/>
<proteinExistence type="predicted"/>
<keyword evidence="3" id="KW-1185">Reference proteome</keyword>
<dbReference type="KEGG" id="rxy:Rxyl_2625"/>
<feature type="transmembrane region" description="Helical" evidence="1">
    <location>
        <begin position="227"/>
        <end position="252"/>
    </location>
</feature>
<keyword evidence="1" id="KW-0812">Transmembrane</keyword>
<protein>
    <submittedName>
        <fullName evidence="2">Uncharacterized protein</fullName>
    </submittedName>
</protein>
<feature type="transmembrane region" description="Helical" evidence="1">
    <location>
        <begin position="117"/>
        <end position="142"/>
    </location>
</feature>
<feature type="transmembrane region" description="Helical" evidence="1">
    <location>
        <begin position="63"/>
        <end position="83"/>
    </location>
</feature>
<name>Q1AST6_RUBXD</name>
<evidence type="ECO:0000256" key="1">
    <source>
        <dbReference type="SAM" id="Phobius"/>
    </source>
</evidence>
<gene>
    <name evidence="2" type="ordered locus">Rxyl_2625</name>
</gene>
<feature type="transmembrane region" description="Helical" evidence="1">
    <location>
        <begin position="154"/>
        <end position="172"/>
    </location>
</feature>
<dbReference type="STRING" id="266117.Rxyl_2625"/>
<dbReference type="Proteomes" id="UP000006637">
    <property type="component" value="Chromosome"/>
</dbReference>
<keyword evidence="1" id="KW-1133">Transmembrane helix</keyword>
<organism evidence="2 3">
    <name type="scientific">Rubrobacter xylanophilus (strain DSM 9941 / JCM 11954 / NBRC 16129 / PRD-1)</name>
    <dbReference type="NCBI Taxonomy" id="266117"/>
    <lineage>
        <taxon>Bacteria</taxon>
        <taxon>Bacillati</taxon>
        <taxon>Actinomycetota</taxon>
        <taxon>Rubrobacteria</taxon>
        <taxon>Rubrobacterales</taxon>
        <taxon>Rubrobacteraceae</taxon>
        <taxon>Rubrobacter</taxon>
    </lineage>
</organism>
<dbReference type="HOGENOM" id="CLU_899821_0_0_11"/>
<feature type="transmembrane region" description="Helical" evidence="1">
    <location>
        <begin position="202"/>
        <end position="221"/>
    </location>
</feature>